<dbReference type="Pfam" id="PF02653">
    <property type="entry name" value="BPD_transp_2"/>
    <property type="match status" value="1"/>
</dbReference>
<evidence type="ECO:0000256" key="4">
    <source>
        <dbReference type="ARBA" id="ARBA00022989"/>
    </source>
</evidence>
<name>A0A1Q8R0X7_9FIRM</name>
<feature type="transmembrane region" description="Helical" evidence="6">
    <location>
        <begin position="56"/>
        <end position="88"/>
    </location>
</feature>
<dbReference type="NCBIfam" id="NF007014">
    <property type="entry name" value="PRK09478.1"/>
    <property type="match status" value="1"/>
</dbReference>
<evidence type="ECO:0000256" key="2">
    <source>
        <dbReference type="ARBA" id="ARBA00022475"/>
    </source>
</evidence>
<dbReference type="STRING" id="1888891.DSOL_0981"/>
<feature type="transmembrane region" description="Helical" evidence="6">
    <location>
        <begin position="15"/>
        <end position="35"/>
    </location>
</feature>
<organism evidence="7 8">
    <name type="scientific">Desulfosporosinus metallidurans</name>
    <dbReference type="NCBI Taxonomy" id="1888891"/>
    <lineage>
        <taxon>Bacteria</taxon>
        <taxon>Bacillati</taxon>
        <taxon>Bacillota</taxon>
        <taxon>Clostridia</taxon>
        <taxon>Eubacteriales</taxon>
        <taxon>Desulfitobacteriaceae</taxon>
        <taxon>Desulfosporosinus</taxon>
    </lineage>
</organism>
<dbReference type="PANTHER" id="PTHR32196:SF18">
    <property type="entry name" value="GALACTOSE_METHYL GALACTOSIDE IMPORT PERMEASE PROTEIN MGLC"/>
    <property type="match status" value="1"/>
</dbReference>
<dbReference type="GO" id="GO:0022857">
    <property type="term" value="F:transmembrane transporter activity"/>
    <property type="evidence" value="ECO:0007669"/>
    <property type="project" value="InterPro"/>
</dbReference>
<evidence type="ECO:0000313" key="8">
    <source>
        <dbReference type="Proteomes" id="UP000186102"/>
    </source>
</evidence>
<proteinExistence type="predicted"/>
<accession>A0A1Q8R0X7</accession>
<dbReference type="EMBL" id="MLBF01000004">
    <property type="protein sequence ID" value="OLN33254.1"/>
    <property type="molecule type" value="Genomic_DNA"/>
</dbReference>
<dbReference type="RefSeq" id="WP_075363740.1">
    <property type="nucleotide sequence ID" value="NZ_MLBF01000004.1"/>
</dbReference>
<evidence type="ECO:0000256" key="1">
    <source>
        <dbReference type="ARBA" id="ARBA00004651"/>
    </source>
</evidence>
<feature type="transmembrane region" description="Helical" evidence="6">
    <location>
        <begin position="108"/>
        <end position="130"/>
    </location>
</feature>
<dbReference type="AlphaFoldDB" id="A0A1Q8R0X7"/>
<dbReference type="Proteomes" id="UP000186102">
    <property type="component" value="Unassembled WGS sequence"/>
</dbReference>
<dbReference type="GO" id="GO:0005886">
    <property type="term" value="C:plasma membrane"/>
    <property type="evidence" value="ECO:0007669"/>
    <property type="project" value="UniProtKB-SubCell"/>
</dbReference>
<sequence length="342" mass="36073">MKASNDTSANRAGSFFFQYAIYFVLIILILGITAIDSSFWSINSLRDILLQSSTRAIIALGAAFVLITGGVDLSAGRMVGFAAVLSASMLQIQEYSHRFYPGLPDLPLWVPVLIAIFAGLLVGLINGVIVSRFSVPPFIATLGSMVAVLGLNSLYFDMKPNQSQPIGGLRPDFTTTLGSGYIGNGVYSLPYIVIIALIVAALVWVIFNKTRLGKSMYAIGGNVQAAVVSGINVKRVLLYVYAAAGALYGLAGVMEAARTGGATSNYGNMYELDAIAACVVGGVSTAGGIGTVPGVLVGVLIFGVINYGLTYIGVNPYWQLIIKGLIIVAAVAFDIRKYLTKK</sequence>
<comment type="caution">
    <text evidence="7">The sequence shown here is derived from an EMBL/GenBank/DDBJ whole genome shotgun (WGS) entry which is preliminary data.</text>
</comment>
<evidence type="ECO:0000256" key="3">
    <source>
        <dbReference type="ARBA" id="ARBA00022692"/>
    </source>
</evidence>
<dbReference type="PANTHER" id="PTHR32196">
    <property type="entry name" value="ABC TRANSPORTER PERMEASE PROTEIN YPHD-RELATED-RELATED"/>
    <property type="match status" value="1"/>
</dbReference>
<comment type="subcellular location">
    <subcellularLocation>
        <location evidence="1">Cell membrane</location>
        <topology evidence="1">Multi-pass membrane protein</topology>
    </subcellularLocation>
</comment>
<reference evidence="7 8" key="1">
    <citation type="submission" date="2016-09" db="EMBL/GenBank/DDBJ databases">
        <title>Complete genome of Desulfosporosinus sp. OL.</title>
        <authorList>
            <person name="Mardanov A."/>
            <person name="Beletsky A."/>
            <person name="Panova A."/>
            <person name="Karnachuk O."/>
            <person name="Ravin N."/>
        </authorList>
    </citation>
    <scope>NUCLEOTIDE SEQUENCE [LARGE SCALE GENOMIC DNA]</scope>
    <source>
        <strain evidence="7 8">OL</strain>
    </source>
</reference>
<feature type="transmembrane region" description="Helical" evidence="6">
    <location>
        <begin position="189"/>
        <end position="207"/>
    </location>
</feature>
<feature type="transmembrane region" description="Helical" evidence="6">
    <location>
        <begin position="137"/>
        <end position="156"/>
    </location>
</feature>
<feature type="transmembrane region" description="Helical" evidence="6">
    <location>
        <begin position="274"/>
        <end position="305"/>
    </location>
</feature>
<keyword evidence="8" id="KW-1185">Reference proteome</keyword>
<dbReference type="InterPro" id="IPR001851">
    <property type="entry name" value="ABC_transp_permease"/>
</dbReference>
<dbReference type="OrthoDB" id="9813906at2"/>
<evidence type="ECO:0000256" key="6">
    <source>
        <dbReference type="SAM" id="Phobius"/>
    </source>
</evidence>
<keyword evidence="5 6" id="KW-0472">Membrane</keyword>
<keyword evidence="4 6" id="KW-1133">Transmembrane helix</keyword>
<evidence type="ECO:0000313" key="7">
    <source>
        <dbReference type="EMBL" id="OLN33254.1"/>
    </source>
</evidence>
<keyword evidence="2" id="KW-1003">Cell membrane</keyword>
<protein>
    <submittedName>
        <fullName evidence="7">Galactose/methyl galactoside ABC transport system, permease protein MglC</fullName>
    </submittedName>
</protein>
<evidence type="ECO:0000256" key="5">
    <source>
        <dbReference type="ARBA" id="ARBA00023136"/>
    </source>
</evidence>
<feature type="transmembrane region" description="Helical" evidence="6">
    <location>
        <begin position="317"/>
        <end position="335"/>
    </location>
</feature>
<keyword evidence="3 6" id="KW-0812">Transmembrane</keyword>
<gene>
    <name evidence="7" type="ORF">DSOL_0981</name>
</gene>
<dbReference type="CDD" id="cd06579">
    <property type="entry name" value="TM_PBP1_transp_AraH_like"/>
    <property type="match status" value="1"/>
</dbReference>